<name>A0A4Y8S2D2_9SPHI</name>
<dbReference type="AlphaFoldDB" id="A0A4Y8S2D2"/>
<keyword evidence="2" id="KW-1185">Reference proteome</keyword>
<comment type="caution">
    <text evidence="1">The sequence shown here is derived from an EMBL/GenBank/DDBJ whole genome shotgun (WGS) entry which is preliminary data.</text>
</comment>
<organism evidence="1 2">
    <name type="scientific">Mucilaginibacter psychrotolerans</name>
    <dbReference type="NCBI Taxonomy" id="1524096"/>
    <lineage>
        <taxon>Bacteria</taxon>
        <taxon>Pseudomonadati</taxon>
        <taxon>Bacteroidota</taxon>
        <taxon>Sphingobacteriia</taxon>
        <taxon>Sphingobacteriales</taxon>
        <taxon>Sphingobacteriaceae</taxon>
        <taxon>Mucilaginibacter</taxon>
    </lineage>
</organism>
<dbReference type="EMBL" id="SOZE01000052">
    <property type="protein sequence ID" value="TFF32182.1"/>
    <property type="molecule type" value="Genomic_DNA"/>
</dbReference>
<accession>A0A4Y8S2D2</accession>
<dbReference type="Proteomes" id="UP000297540">
    <property type="component" value="Unassembled WGS sequence"/>
</dbReference>
<evidence type="ECO:0000313" key="2">
    <source>
        <dbReference type="Proteomes" id="UP000297540"/>
    </source>
</evidence>
<proteinExistence type="predicted"/>
<protein>
    <submittedName>
        <fullName evidence="1">Uncharacterized protein</fullName>
    </submittedName>
</protein>
<gene>
    <name evidence="1" type="ORF">E2R66_27025</name>
</gene>
<evidence type="ECO:0000313" key="1">
    <source>
        <dbReference type="EMBL" id="TFF32182.1"/>
    </source>
</evidence>
<reference evidence="1 2" key="1">
    <citation type="journal article" date="2017" name="Int. J. Syst. Evol. Microbiol.">
        <title>Mucilaginibacterpsychrotolerans sp. nov., isolated from peatlands.</title>
        <authorList>
            <person name="Deng Y."/>
            <person name="Shen L."/>
            <person name="Xu B."/>
            <person name="Liu Y."/>
            <person name="Gu Z."/>
            <person name="Liu H."/>
            <person name="Zhou Y."/>
        </authorList>
    </citation>
    <scope>NUCLEOTIDE SEQUENCE [LARGE SCALE GENOMIC DNA]</scope>
    <source>
        <strain evidence="1 2">NH7-4</strain>
    </source>
</reference>
<sequence length="233" mass="25996">MIQKTLKTNQGRLLISMPQQLSEVTLGQMMQLQDTPDLKDLDAISILSGVPATELQNVSNANDFMDFADAVLNLSHQIKYLYSSDAVPKTVMLTVGEKQVTLDVLKNLSVEPAGAFMAARDVIADEIAAHIKKYGEENWQDYFNPSLTACCKVLAYYFYCRATGNSYDEYAAANFTDVIKKLWVTEALPIAKHFFMSFPNLSKPKTGFWHQLLHLLKKGLAYTLSKSLGISTP</sequence>